<proteinExistence type="predicted"/>
<sequence length="189" mass="20735">MILGGPRIIGARLRSALLACRSMASHGPLPFDPIDRAAELWAERIGPSSTMRAVTSVMRVQQILQAAVDAALKPHNLTFARYEALVLLSFARTRKLPMRVMGERLQLHPTSVTNIVDRLQGDGLVRRIPHPTDRRATLVEITEEGLARLEKATKSVTADDFGLVGLDEDEKTTLFALLGRIRSASGDFA</sequence>
<evidence type="ECO:0000313" key="2">
    <source>
        <dbReference type="EMBL" id="SDF68512.1"/>
    </source>
</evidence>
<dbReference type="Gene3D" id="1.10.10.10">
    <property type="entry name" value="Winged helix-like DNA-binding domain superfamily/Winged helix DNA-binding domain"/>
    <property type="match status" value="1"/>
</dbReference>
<dbReference type="GO" id="GO:0003700">
    <property type="term" value="F:DNA-binding transcription factor activity"/>
    <property type="evidence" value="ECO:0007669"/>
    <property type="project" value="InterPro"/>
</dbReference>
<dbReference type="Pfam" id="PF12802">
    <property type="entry name" value="MarR_2"/>
    <property type="match status" value="1"/>
</dbReference>
<dbReference type="Proteomes" id="UP000198967">
    <property type="component" value="Unassembled WGS sequence"/>
</dbReference>
<evidence type="ECO:0000313" key="3">
    <source>
        <dbReference type="Proteomes" id="UP000198967"/>
    </source>
</evidence>
<dbReference type="InterPro" id="IPR036388">
    <property type="entry name" value="WH-like_DNA-bd_sf"/>
</dbReference>
<dbReference type="PROSITE" id="PS50995">
    <property type="entry name" value="HTH_MARR_2"/>
    <property type="match status" value="1"/>
</dbReference>
<protein>
    <submittedName>
        <fullName evidence="2">DNA-binding transcriptional regulator, MarR family</fullName>
    </submittedName>
</protein>
<keyword evidence="3" id="KW-1185">Reference proteome</keyword>
<dbReference type="PRINTS" id="PR00598">
    <property type="entry name" value="HTHMARR"/>
</dbReference>
<dbReference type="SMART" id="SM00347">
    <property type="entry name" value="HTH_MARR"/>
    <property type="match status" value="1"/>
</dbReference>
<name>A0A1G7N3I7_PSEOR</name>
<keyword evidence="2" id="KW-0238">DNA-binding</keyword>
<reference evidence="2 3" key="1">
    <citation type="submission" date="2016-10" db="EMBL/GenBank/DDBJ databases">
        <authorList>
            <person name="de Groot N.N."/>
        </authorList>
    </citation>
    <scope>NUCLEOTIDE SEQUENCE [LARGE SCALE GENOMIC DNA]</scope>
    <source>
        <strain evidence="2 3">CGMCC 4.3143</strain>
    </source>
</reference>
<dbReference type="AlphaFoldDB" id="A0A1G7N3I7"/>
<dbReference type="GO" id="GO:0003677">
    <property type="term" value="F:DNA binding"/>
    <property type="evidence" value="ECO:0007669"/>
    <property type="project" value="UniProtKB-KW"/>
</dbReference>
<dbReference type="InterPro" id="IPR039422">
    <property type="entry name" value="MarR/SlyA-like"/>
</dbReference>
<dbReference type="STRING" id="366584.SAMN05216377_106122"/>
<dbReference type="PANTHER" id="PTHR33164">
    <property type="entry name" value="TRANSCRIPTIONAL REGULATOR, MARR FAMILY"/>
    <property type="match status" value="1"/>
</dbReference>
<dbReference type="PANTHER" id="PTHR33164:SF101">
    <property type="entry name" value="TRANSCRIPTIONAL REPRESSOR MPRA"/>
    <property type="match status" value="1"/>
</dbReference>
<dbReference type="InterPro" id="IPR036390">
    <property type="entry name" value="WH_DNA-bd_sf"/>
</dbReference>
<dbReference type="GO" id="GO:0006950">
    <property type="term" value="P:response to stress"/>
    <property type="evidence" value="ECO:0007669"/>
    <property type="project" value="TreeGrafter"/>
</dbReference>
<accession>A0A1G7N3I7</accession>
<dbReference type="SUPFAM" id="SSF46785">
    <property type="entry name" value="Winged helix' DNA-binding domain"/>
    <property type="match status" value="1"/>
</dbReference>
<feature type="domain" description="HTH marR-type" evidence="1">
    <location>
        <begin position="50"/>
        <end position="183"/>
    </location>
</feature>
<dbReference type="InterPro" id="IPR000835">
    <property type="entry name" value="HTH_MarR-typ"/>
</dbReference>
<gene>
    <name evidence="2" type="ORF">SAMN05216377_106122</name>
</gene>
<organism evidence="2 3">
    <name type="scientific">Pseudonocardia oroxyli</name>
    <dbReference type="NCBI Taxonomy" id="366584"/>
    <lineage>
        <taxon>Bacteria</taxon>
        <taxon>Bacillati</taxon>
        <taxon>Actinomycetota</taxon>
        <taxon>Actinomycetes</taxon>
        <taxon>Pseudonocardiales</taxon>
        <taxon>Pseudonocardiaceae</taxon>
        <taxon>Pseudonocardia</taxon>
    </lineage>
</organism>
<dbReference type="EMBL" id="FNBE01000006">
    <property type="protein sequence ID" value="SDF68512.1"/>
    <property type="molecule type" value="Genomic_DNA"/>
</dbReference>
<evidence type="ECO:0000259" key="1">
    <source>
        <dbReference type="PROSITE" id="PS50995"/>
    </source>
</evidence>